<sequence>MAAPENPTPERLTKYFRFRPEFEPRFEVRNTLLVVAILITTATYQAALSPPGGLWQDSSHGYPAGTSIMAANRVASYVMFVFFNSVGFFLSLFMIIALTNGFPMKTTLAIALNALIWTYDASMAAIAPNRIVEWIFYAISIVLPLIAGLVIGTLKVKFEEPQPEAPRPPV</sequence>
<reference evidence="2" key="1">
    <citation type="journal article" date="2023" name="Nat. Plants">
        <title>Single-cell RNA sequencing provides a high-resolution roadmap for understanding the multicellular compartmentation of specialized metabolism.</title>
        <authorList>
            <person name="Sun S."/>
            <person name="Shen X."/>
            <person name="Li Y."/>
            <person name="Li Y."/>
            <person name="Wang S."/>
            <person name="Li R."/>
            <person name="Zhang H."/>
            <person name="Shen G."/>
            <person name="Guo B."/>
            <person name="Wei J."/>
            <person name="Xu J."/>
            <person name="St-Pierre B."/>
            <person name="Chen S."/>
            <person name="Sun C."/>
        </authorList>
    </citation>
    <scope>NUCLEOTIDE SEQUENCE [LARGE SCALE GENOMIC DNA]</scope>
</reference>
<comment type="caution">
    <text evidence="1">The sequence shown here is derived from an EMBL/GenBank/DDBJ whole genome shotgun (WGS) entry which is preliminary data.</text>
</comment>
<evidence type="ECO:0000313" key="1">
    <source>
        <dbReference type="EMBL" id="KAI5647529.1"/>
    </source>
</evidence>
<protein>
    <submittedName>
        <fullName evidence="1">Uncharacterized protein</fullName>
    </submittedName>
</protein>
<proteinExistence type="predicted"/>
<evidence type="ECO:0000313" key="2">
    <source>
        <dbReference type="Proteomes" id="UP001060085"/>
    </source>
</evidence>
<organism evidence="1 2">
    <name type="scientific">Catharanthus roseus</name>
    <name type="common">Madagascar periwinkle</name>
    <name type="synonym">Vinca rosea</name>
    <dbReference type="NCBI Taxonomy" id="4058"/>
    <lineage>
        <taxon>Eukaryota</taxon>
        <taxon>Viridiplantae</taxon>
        <taxon>Streptophyta</taxon>
        <taxon>Embryophyta</taxon>
        <taxon>Tracheophyta</taxon>
        <taxon>Spermatophyta</taxon>
        <taxon>Magnoliopsida</taxon>
        <taxon>eudicotyledons</taxon>
        <taxon>Gunneridae</taxon>
        <taxon>Pentapetalae</taxon>
        <taxon>asterids</taxon>
        <taxon>lamiids</taxon>
        <taxon>Gentianales</taxon>
        <taxon>Apocynaceae</taxon>
        <taxon>Rauvolfioideae</taxon>
        <taxon>Vinceae</taxon>
        <taxon>Catharanthinae</taxon>
        <taxon>Catharanthus</taxon>
    </lineage>
</organism>
<accession>A0ACB9ZJI8</accession>
<dbReference type="Proteomes" id="UP001060085">
    <property type="component" value="Linkage Group LG08"/>
</dbReference>
<dbReference type="EMBL" id="CM044708">
    <property type="protein sequence ID" value="KAI5647529.1"/>
    <property type="molecule type" value="Genomic_DNA"/>
</dbReference>
<name>A0ACB9ZJI8_CATRO</name>
<gene>
    <name evidence="1" type="ORF">M9H77_33534</name>
</gene>
<keyword evidence="2" id="KW-1185">Reference proteome</keyword>